<proteinExistence type="predicted"/>
<feature type="region of interest" description="Disordered" evidence="1">
    <location>
        <begin position="1"/>
        <end position="105"/>
    </location>
</feature>
<feature type="compositionally biased region" description="Polar residues" evidence="1">
    <location>
        <begin position="28"/>
        <end position="66"/>
    </location>
</feature>
<feature type="region of interest" description="Disordered" evidence="1">
    <location>
        <begin position="267"/>
        <end position="317"/>
    </location>
</feature>
<keyword evidence="3" id="KW-1185">Reference proteome</keyword>
<organism evidence="2 3">
    <name type="scientific">Leishmania tarentolae</name>
    <name type="common">Sauroleishmania tarentolae</name>
    <dbReference type="NCBI Taxonomy" id="5689"/>
    <lineage>
        <taxon>Eukaryota</taxon>
        <taxon>Discoba</taxon>
        <taxon>Euglenozoa</taxon>
        <taxon>Kinetoplastea</taxon>
        <taxon>Metakinetoplastina</taxon>
        <taxon>Trypanosomatida</taxon>
        <taxon>Trypanosomatidae</taxon>
        <taxon>Leishmaniinae</taxon>
        <taxon>Leishmania</taxon>
        <taxon>lizard Leishmania</taxon>
    </lineage>
</organism>
<evidence type="ECO:0000313" key="2">
    <source>
        <dbReference type="EMBL" id="GET86958.1"/>
    </source>
</evidence>
<accession>A0A640KCD6</accession>
<feature type="compositionally biased region" description="Low complexity" evidence="1">
    <location>
        <begin position="856"/>
        <end position="866"/>
    </location>
</feature>
<name>A0A640KCD6_LEITA</name>
<sequence length="1590" mass="174773">MGNAQARDRGRGENGVRNNKEPALPKLTTPNPLCYPSSTVNDTTSPLSTPRLQAQVPRTSFTQSPQPCKAPEEAETPKKHPPAPLKNGKDPEGRGGDGDKSRRRVWTPVEDAKDAPHRHPIFFSLNALTPSQSVDEPLLILSRSSATAQRRLMASKARDILRGILFPRQGELECVLSGFLTHEDYARMRSFWAPFLTTQLKDKWYLDAVMLSVLDKCRWSSWGQPKQVASGSLGRVEVQQWNRRRQESYDELQKRLLELSGVLMEKGERRGNKKNQEAPPRHSDRHSVTVGKVSATESKGVPCNSKNGKHSSADGRLLSSIGNGKAGRLCVDGTAMSARQQKPLSVFLTRLQSAASISLDCLDLIAGRIPTALISSVPHQYFSSTIPVVYEKVAYQEKKVGDLDALSFFVSIESRVKLLNGRLPVDVDLHETTNMKHNKNAAPSGSATLTHKDKEGQIQTAQQLYSAVRHAGLVFTTACSSMVLTVLFHLADVLRERQAFRDKKAKAAELVITLEQLMSCDTAPRPNSSDKKVEKLDELKRDVITGRVSLTVLVKELLMRFRSDIRARRETLQKSYPNLFSFLETVATSEEQRDLDVTRLLGGTALKLMFLTGGGQRSIAADDRRVPSGVSRTTDDVALCAMLEIPILNLICWIGCMMGMPIMSSHSVLAQQYQSKPLSFIDIDECCDVMCMLFQAVGALPCRSACPNNIKEWLPLFPFYAVNSEGKRALMYLYTSQVTAVQRMPLMLQKDMTLPSFAAAFRRAEGQGRSGLSNYYFEPNFTVGYAHGHTDSDAGIAGKDTTQQSGTPQELLLTPSGSSDASWSDTTVFKRMRAHSDTPSPTAATDRSCPGERRSPSTSSDASSSCSTLMEENLNIDVYTCVNPQMQLYLRCSNEATMRRHHVTELTPSVSATFYRSTRDIEAGRPDIAPVLCQAVPKLLPSEGFLTLRWTSGEPLVTFCVGDLVSVMAERLAMSAAGDGAAAEMSSSSQQQLSNTSSAYCFRGVSPYLVDGIDTLDALIGGKGGSTRSTDNNHSSAATASVRGHPATIDDPEKRSSGTVFSLQSNIDAYSTALGNDCMTVSSGSCVGLETAHTYQSVMHDVLRLHEKCNRRIGVQWKVLKVLPCSLLAKQSLRVCSGFPWSSAAATGKQDETDINNAYYREVVLHVTAPSMPFAVPLRILTIGHERAPMSAFTFVNPGDETVCWSNPILLFSMVNGDGSQGSSKSTHHALVDSRSEVEAYESTLAVAVTGDHHAPNGLLCDTEEALHNIYYSIGVLLGNAITNGVHFTAPIAPLAFLLMKKAIISGDYALENFMWLEPADGNLLSSERLLNSAYEILSMTDHQYVAFLQMRGLDNPGAHIFPIVYSLADEIRDDKALLQQQQQQRKRESRSPASSSKPTHRQRGSQGAKVTLHHPSPDTANDAISVGRMMNVPGTAAYLKLIQSRNRMSRTFDCASCDLRNQSSDDSSLYSFWAGAHAHAQDSTEAHPEQQQKPVKAIKDSDPAQVLNGQNYDLLYRHLPSRRDYISLYLVNDLVWSPAYRDGHGDKNKELWVSMARGFMTSSLAKSPLMTRCCSRVIREVLCIPRKAT</sequence>
<feature type="compositionally biased region" description="Basic and acidic residues" evidence="1">
    <location>
        <begin position="87"/>
        <end position="100"/>
    </location>
</feature>
<feature type="compositionally biased region" description="Polar residues" evidence="1">
    <location>
        <begin position="815"/>
        <end position="827"/>
    </location>
</feature>
<dbReference type="OrthoDB" id="272602at2759"/>
<evidence type="ECO:0000313" key="3">
    <source>
        <dbReference type="Proteomes" id="UP000419144"/>
    </source>
</evidence>
<comment type="caution">
    <text evidence="2">The sequence shown here is derived from an EMBL/GenBank/DDBJ whole genome shotgun (WGS) entry which is preliminary data.</text>
</comment>
<feature type="region of interest" description="Disordered" evidence="1">
    <location>
        <begin position="1024"/>
        <end position="1057"/>
    </location>
</feature>
<protein>
    <recommendedName>
        <fullName evidence="4">HECT domain-containing protein</fullName>
    </recommendedName>
</protein>
<feature type="compositionally biased region" description="Basic and acidic residues" evidence="1">
    <location>
        <begin position="1"/>
        <end position="20"/>
    </location>
</feature>
<dbReference type="EMBL" id="BLBS01000017">
    <property type="protein sequence ID" value="GET86958.1"/>
    <property type="molecule type" value="Genomic_DNA"/>
</dbReference>
<dbReference type="Proteomes" id="UP000419144">
    <property type="component" value="Unassembled WGS sequence"/>
</dbReference>
<feature type="compositionally biased region" description="Basic and acidic residues" evidence="1">
    <location>
        <begin position="267"/>
        <end position="287"/>
    </location>
</feature>
<feature type="compositionally biased region" description="Polar residues" evidence="1">
    <location>
        <begin position="1026"/>
        <end position="1039"/>
    </location>
</feature>
<evidence type="ECO:0008006" key="4">
    <source>
        <dbReference type="Google" id="ProtNLM"/>
    </source>
</evidence>
<reference evidence="2" key="1">
    <citation type="submission" date="2019-11" db="EMBL/GenBank/DDBJ databases">
        <title>Leishmania tarentolae CDS.</title>
        <authorList>
            <person name="Goto Y."/>
            <person name="Yamagishi J."/>
        </authorList>
    </citation>
    <scope>NUCLEOTIDE SEQUENCE [LARGE SCALE GENOMIC DNA]</scope>
    <source>
        <strain evidence="2">Parrot Tar II</strain>
    </source>
</reference>
<evidence type="ECO:0000256" key="1">
    <source>
        <dbReference type="SAM" id="MobiDB-lite"/>
    </source>
</evidence>
<gene>
    <name evidence="2" type="ORF">LtaPh_1309800</name>
</gene>
<feature type="region of interest" description="Disordered" evidence="1">
    <location>
        <begin position="1379"/>
        <end position="1424"/>
    </location>
</feature>
<feature type="region of interest" description="Disordered" evidence="1">
    <location>
        <begin position="794"/>
        <end position="866"/>
    </location>
</feature>
<dbReference type="VEuPathDB" id="TriTrypDB:LtaPh_1309800"/>